<dbReference type="EMBL" id="CP006731">
    <property type="protein sequence ID" value="AHB70330.1"/>
    <property type="molecule type" value="Genomic_DNA"/>
</dbReference>
<dbReference type="Proteomes" id="UP000018545">
    <property type="component" value="Chromosome"/>
</dbReference>
<feature type="compositionally biased region" description="Polar residues" evidence="1">
    <location>
        <begin position="48"/>
        <end position="69"/>
    </location>
</feature>
<dbReference type="KEGG" id="csi:P262_02762"/>
<organism evidence="2 3">
    <name type="scientific">Cronobacter malonaticus</name>
    <dbReference type="NCBI Taxonomy" id="413503"/>
    <lineage>
        <taxon>Bacteria</taxon>
        <taxon>Pseudomonadati</taxon>
        <taxon>Pseudomonadota</taxon>
        <taxon>Gammaproteobacteria</taxon>
        <taxon>Enterobacterales</taxon>
        <taxon>Enterobacteriaceae</taxon>
        <taxon>Cronobacter</taxon>
    </lineage>
</organism>
<evidence type="ECO:0000313" key="3">
    <source>
        <dbReference type="Proteomes" id="UP000018545"/>
    </source>
</evidence>
<reference evidence="2 3" key="1">
    <citation type="journal article" date="2014" name="Genome Announc.">
        <title>Complete Genome Sequence of Cronobacter sakazakii Strain CMCC 45402.</title>
        <authorList>
            <person name="Zhao Z."/>
            <person name="Wang L."/>
            <person name="Wang B."/>
            <person name="Liang H."/>
            <person name="Ye Q."/>
            <person name="Zeng M."/>
        </authorList>
    </citation>
    <scope>NUCLEOTIDE SEQUENCE [LARGE SCALE GENOMIC DNA]</scope>
    <source>
        <strain evidence="3">45402</strain>
    </source>
</reference>
<evidence type="ECO:0000256" key="1">
    <source>
        <dbReference type="SAM" id="MobiDB-lite"/>
    </source>
</evidence>
<evidence type="ECO:0000313" key="2">
    <source>
        <dbReference type="EMBL" id="AHB70330.1"/>
    </source>
</evidence>
<feature type="region of interest" description="Disordered" evidence="1">
    <location>
        <begin position="1"/>
        <end position="69"/>
    </location>
</feature>
<sequence length="69" mass="7100">MCIGSKPSIPKAAPVVQSAPQEQDQAVVDARDEETRRRRAAAGRSSTMLTGAQGDTSAASTSGKTLLGQ</sequence>
<dbReference type="HOGENOM" id="CLU_204470_0_0_6"/>
<accession>V5U032</accession>
<name>V5U032_9ENTR</name>
<gene>
    <name evidence="2" type="ORF">P262_02762</name>
</gene>
<dbReference type="RefSeq" id="WP_023898687.1">
    <property type="nucleotide sequence ID" value="NC_023032.1"/>
</dbReference>
<dbReference type="AlphaFoldDB" id="V5U032"/>
<dbReference type="PATRIC" id="fig|1401659.3.peg.1948"/>
<protein>
    <submittedName>
        <fullName evidence="2">Uncharacterized protein</fullName>
    </submittedName>
</protein>
<proteinExistence type="predicted"/>